<feature type="transmembrane region" description="Helical" evidence="9">
    <location>
        <begin position="448"/>
        <end position="466"/>
    </location>
</feature>
<feature type="transmembrane region" description="Helical" evidence="9">
    <location>
        <begin position="533"/>
        <end position="551"/>
    </location>
</feature>
<dbReference type="InterPro" id="IPR051679">
    <property type="entry name" value="DASS-Related_Transporters"/>
</dbReference>
<evidence type="ECO:0000256" key="3">
    <source>
        <dbReference type="ARBA" id="ARBA00022448"/>
    </source>
</evidence>
<feature type="transmembrane region" description="Helical" evidence="9">
    <location>
        <begin position="56"/>
        <end position="76"/>
    </location>
</feature>
<accession>A0A2G8RD70</accession>
<dbReference type="Pfam" id="PF03600">
    <property type="entry name" value="CitMHS"/>
    <property type="match status" value="1"/>
</dbReference>
<dbReference type="Gene3D" id="3.30.70.1450">
    <property type="entry name" value="Regulator of K+ conductance, C-terminal domain"/>
    <property type="match status" value="2"/>
</dbReference>
<dbReference type="InterPro" id="IPR036721">
    <property type="entry name" value="RCK_C_sf"/>
</dbReference>
<dbReference type="GO" id="GO:0008324">
    <property type="term" value="F:monoatomic cation transmembrane transporter activity"/>
    <property type="evidence" value="ECO:0007669"/>
    <property type="project" value="InterPro"/>
</dbReference>
<comment type="subcellular location">
    <subcellularLocation>
        <location evidence="1">Cell membrane</location>
        <topology evidence="1">Multi-pass membrane protein</topology>
    </subcellularLocation>
</comment>
<dbReference type="InterPro" id="IPR004680">
    <property type="entry name" value="Cit_transptr-like_dom"/>
</dbReference>
<dbReference type="PANTHER" id="PTHR43652">
    <property type="entry name" value="BASIC AMINO ACID ANTIPORTER YFCC-RELATED"/>
    <property type="match status" value="1"/>
</dbReference>
<evidence type="ECO:0000256" key="9">
    <source>
        <dbReference type="SAM" id="Phobius"/>
    </source>
</evidence>
<reference evidence="11 12" key="1">
    <citation type="submission" date="2013-09" db="EMBL/GenBank/DDBJ databases">
        <title>Genome sequencing of Phaeobacter antarcticus sp. nov. SM1211.</title>
        <authorList>
            <person name="Zhang X.-Y."/>
            <person name="Liu C."/>
            <person name="Chen X.-L."/>
            <person name="Xie B.-B."/>
            <person name="Qin Q.-L."/>
            <person name="Rong J.-C."/>
            <person name="Zhang Y.-Z."/>
        </authorList>
    </citation>
    <scope>NUCLEOTIDE SEQUENCE [LARGE SCALE GENOMIC DNA]</scope>
    <source>
        <strain evidence="11 12">SM1211</strain>
    </source>
</reference>
<keyword evidence="3" id="KW-0813">Transport</keyword>
<evidence type="ECO:0000313" key="12">
    <source>
        <dbReference type="Proteomes" id="UP000231259"/>
    </source>
</evidence>
<dbReference type="AlphaFoldDB" id="A0A2G8RD70"/>
<dbReference type="OrthoDB" id="9809303at2"/>
<feature type="transmembrane region" description="Helical" evidence="9">
    <location>
        <begin position="145"/>
        <end position="166"/>
    </location>
</feature>
<name>A0A2G8RD70_9RHOB</name>
<evidence type="ECO:0000256" key="4">
    <source>
        <dbReference type="ARBA" id="ARBA00022475"/>
    </source>
</evidence>
<feature type="transmembrane region" description="Helical" evidence="9">
    <location>
        <begin position="478"/>
        <end position="498"/>
    </location>
</feature>
<protein>
    <recommendedName>
        <fullName evidence="10">RCK C-terminal domain-containing protein</fullName>
    </recommendedName>
</protein>
<evidence type="ECO:0000256" key="2">
    <source>
        <dbReference type="ARBA" id="ARBA00009843"/>
    </source>
</evidence>
<evidence type="ECO:0000313" key="11">
    <source>
        <dbReference type="EMBL" id="PIL19371.1"/>
    </source>
</evidence>
<feature type="domain" description="RCK C-terminal" evidence="10">
    <location>
        <begin position="301"/>
        <end position="385"/>
    </location>
</feature>
<dbReference type="GO" id="GO:0006813">
    <property type="term" value="P:potassium ion transport"/>
    <property type="evidence" value="ECO:0007669"/>
    <property type="project" value="InterPro"/>
</dbReference>
<keyword evidence="6" id="KW-0677">Repeat</keyword>
<feature type="transmembrane region" description="Helical" evidence="9">
    <location>
        <begin position="120"/>
        <end position="138"/>
    </location>
</feature>
<dbReference type="GO" id="GO:0015105">
    <property type="term" value="F:arsenite transmembrane transporter activity"/>
    <property type="evidence" value="ECO:0007669"/>
    <property type="project" value="InterPro"/>
</dbReference>
<dbReference type="PRINTS" id="PR00758">
    <property type="entry name" value="ARSENICPUMP"/>
</dbReference>
<gene>
    <name evidence="11" type="ORF">P775_14610</name>
</gene>
<feature type="domain" description="RCK C-terminal" evidence="10">
    <location>
        <begin position="211"/>
        <end position="295"/>
    </location>
</feature>
<dbReference type="InterPro" id="IPR031312">
    <property type="entry name" value="Na/sul_symport_CS"/>
</dbReference>
<feature type="transmembrane region" description="Helical" evidence="9">
    <location>
        <begin position="403"/>
        <end position="436"/>
    </location>
</feature>
<dbReference type="PROSITE" id="PS51202">
    <property type="entry name" value="RCK_C"/>
    <property type="match status" value="2"/>
</dbReference>
<comment type="similarity">
    <text evidence="2">Belongs to the CitM (TC 2.A.11) transporter family.</text>
</comment>
<dbReference type="InterPro" id="IPR000802">
    <property type="entry name" value="Arsenical_pump_ArsB"/>
</dbReference>
<dbReference type="SUPFAM" id="SSF116726">
    <property type="entry name" value="TrkA C-terminal domain-like"/>
    <property type="match status" value="2"/>
</dbReference>
<evidence type="ECO:0000256" key="7">
    <source>
        <dbReference type="ARBA" id="ARBA00022989"/>
    </source>
</evidence>
<comment type="caution">
    <text evidence="11">The sequence shown here is derived from an EMBL/GenBank/DDBJ whole genome shotgun (WGS) entry which is preliminary data.</text>
</comment>
<feature type="transmembrane region" description="Helical" evidence="9">
    <location>
        <begin position="178"/>
        <end position="201"/>
    </location>
</feature>
<keyword evidence="7 9" id="KW-1133">Transmembrane helix</keyword>
<dbReference type="PROSITE" id="PS01271">
    <property type="entry name" value="NA_SULFATE"/>
    <property type="match status" value="1"/>
</dbReference>
<evidence type="ECO:0000256" key="1">
    <source>
        <dbReference type="ARBA" id="ARBA00004651"/>
    </source>
</evidence>
<dbReference type="PANTHER" id="PTHR43652:SF2">
    <property type="entry name" value="BASIC AMINO ACID ANTIPORTER YFCC-RELATED"/>
    <property type="match status" value="1"/>
</dbReference>
<organism evidence="11 12">
    <name type="scientific">Puniceibacterium antarcticum</name>
    <dbReference type="NCBI Taxonomy" id="1206336"/>
    <lineage>
        <taxon>Bacteria</taxon>
        <taxon>Pseudomonadati</taxon>
        <taxon>Pseudomonadota</taxon>
        <taxon>Alphaproteobacteria</taxon>
        <taxon>Rhodobacterales</taxon>
        <taxon>Paracoccaceae</taxon>
        <taxon>Puniceibacterium</taxon>
    </lineage>
</organism>
<dbReference type="InterPro" id="IPR006037">
    <property type="entry name" value="RCK_C"/>
</dbReference>
<evidence type="ECO:0000259" key="10">
    <source>
        <dbReference type="PROSITE" id="PS51202"/>
    </source>
</evidence>
<dbReference type="RefSeq" id="WP_099911550.1">
    <property type="nucleotide sequence ID" value="NZ_AWWI01000100.1"/>
</dbReference>
<evidence type="ECO:0000256" key="8">
    <source>
        <dbReference type="ARBA" id="ARBA00023136"/>
    </source>
</evidence>
<evidence type="ECO:0000256" key="6">
    <source>
        <dbReference type="ARBA" id="ARBA00022737"/>
    </source>
</evidence>
<keyword evidence="5 9" id="KW-0812">Transmembrane</keyword>
<keyword evidence="12" id="KW-1185">Reference proteome</keyword>
<sequence length="595" mass="61869">MMSWIAEHDALLALTLVFGLFVAFASERYPPDVTAAAGAALFIILGLVPTDQVMDVFANSAPITIGAMFVLSGALVRTGVIDALADVVIARARTAPMIGLAGFFAVALIASGFVNNTPLVLVLIPIVIRLAGALNLAPTKLLIPLSYVSILGGTFTLIGTSTSLLVDGVARNAGLDAFGIFEIAPVGIIAAVSGISFLLLVGRRLLPSRNETSAALDVEPDFLTEVTLLEDAPFIGQRIAEVADLNRPNIRLTGLRRGARIQRSGLSEIELRKGDALILMTTTSEALTLYHMAGLRIGTTRKMPGQSESPLILAEAMVAPRRGLTSVPLAQLGLGGRYGVRVIAVSRHRHIAGADLPSTKLKPADRLLLEGPAEAFESLSRSGDLVAVSGPSGRPYRRKQAPVAVLAILTVVVLAAFNIMPIGILALLAVAGILVLRCIDNDEAWGSIDASILILIFSMLIIGAGLEATGAVETVVSVIAPHLGGLPPLLALAAVYALTSVLTELVTNNAVAVILTPIAISLATTLGLDPRAFVVAVMVGASASFATPIGYQTNTLVYGAGAYRFADFLKIGIPMNIVVGIASILAISVFFPLAG</sequence>
<keyword evidence="4" id="KW-1003">Cell membrane</keyword>
<evidence type="ECO:0000256" key="5">
    <source>
        <dbReference type="ARBA" id="ARBA00022692"/>
    </source>
</evidence>
<dbReference type="Pfam" id="PF02080">
    <property type="entry name" value="TrkA_C"/>
    <property type="match status" value="1"/>
</dbReference>
<dbReference type="GO" id="GO:0005886">
    <property type="term" value="C:plasma membrane"/>
    <property type="evidence" value="ECO:0007669"/>
    <property type="project" value="UniProtKB-SubCell"/>
</dbReference>
<feature type="transmembrane region" description="Helical" evidence="9">
    <location>
        <begin position="97"/>
        <end position="114"/>
    </location>
</feature>
<dbReference type="EMBL" id="AWWI01000100">
    <property type="protein sequence ID" value="PIL19371.1"/>
    <property type="molecule type" value="Genomic_DNA"/>
</dbReference>
<proteinExistence type="inferred from homology"/>
<keyword evidence="8 9" id="KW-0472">Membrane</keyword>
<dbReference type="Proteomes" id="UP000231259">
    <property type="component" value="Unassembled WGS sequence"/>
</dbReference>
<feature type="transmembrane region" description="Helical" evidence="9">
    <location>
        <begin position="510"/>
        <end position="528"/>
    </location>
</feature>
<feature type="transmembrane region" description="Helical" evidence="9">
    <location>
        <begin position="571"/>
        <end position="594"/>
    </location>
</feature>